<evidence type="ECO:0000313" key="1">
    <source>
        <dbReference type="EMBL" id="PHQ27132.1"/>
    </source>
</evidence>
<evidence type="ECO:0008006" key="3">
    <source>
        <dbReference type="Google" id="ProtNLM"/>
    </source>
</evidence>
<reference evidence="1 2" key="1">
    <citation type="submission" date="2017-09" db="EMBL/GenBank/DDBJ databases">
        <title>The draft genome sequences of Marinobacter guineae M3B.</title>
        <authorList>
            <person name="Cao J."/>
        </authorList>
    </citation>
    <scope>NUCLEOTIDE SEQUENCE [LARGE SCALE GENOMIC DNA]</scope>
    <source>
        <strain evidence="1 2">M3B</strain>
    </source>
</reference>
<keyword evidence="2" id="KW-1185">Reference proteome</keyword>
<protein>
    <recommendedName>
        <fullName evidence="3">Phytanoyl-CoA dioxygenase</fullName>
    </recommendedName>
</protein>
<dbReference type="AlphaFoldDB" id="A0A2G1VK34"/>
<gene>
    <name evidence="1" type="ORF">CLH62_06020</name>
</gene>
<dbReference type="Proteomes" id="UP000229044">
    <property type="component" value="Unassembled WGS sequence"/>
</dbReference>
<comment type="caution">
    <text evidence="1">The sequence shown here is derived from an EMBL/GenBank/DDBJ whole genome shotgun (WGS) entry which is preliminary data.</text>
</comment>
<evidence type="ECO:0000313" key="2">
    <source>
        <dbReference type="Proteomes" id="UP000229044"/>
    </source>
</evidence>
<accession>A0A2G1VK34</accession>
<proteinExistence type="predicted"/>
<sequence>MFLRRELMSNRSSVGSEDSLASSLNFVRRTANGLKLSATLHKIRQLFHFAPWRLGPIYAIQKLRPPLESIDNSRESILGDIDAKLIADEIRQDSVAILGQLPADLVSSLRKITDQLPPEEYQLVHQINEDVCRLTEDPGIKNILRAYLKSEPVLLESSLFVSRSGQSPKEHQQNSFHFDYAGWASLNLFVYLTDVNEESSYHIVAKGSHRDIKITDVLRGSITLAEAENRFGGSIKNITGPAGTIFFENTEAFHRRHFGSGRRVMLNLLFSSHRSLLSRGRASSKKIAKRNREFQKLDAL</sequence>
<name>A0A2G1VK34_9GAMM</name>
<dbReference type="EMBL" id="NTFI01000001">
    <property type="protein sequence ID" value="PHQ27132.1"/>
    <property type="molecule type" value="Genomic_DNA"/>
</dbReference>
<organism evidence="1 2">
    <name type="scientific">Marinobacter guineae</name>
    <dbReference type="NCBI Taxonomy" id="432303"/>
    <lineage>
        <taxon>Bacteria</taxon>
        <taxon>Pseudomonadati</taxon>
        <taxon>Pseudomonadota</taxon>
        <taxon>Gammaproteobacteria</taxon>
        <taxon>Pseudomonadales</taxon>
        <taxon>Marinobacteraceae</taxon>
        <taxon>Marinobacter</taxon>
    </lineage>
</organism>
<dbReference type="SUPFAM" id="SSF51197">
    <property type="entry name" value="Clavaminate synthase-like"/>
    <property type="match status" value="1"/>
</dbReference>
<dbReference type="Gene3D" id="2.60.120.620">
    <property type="entry name" value="q2cbj1_9rhob like domain"/>
    <property type="match status" value="1"/>
</dbReference>